<evidence type="ECO:0000256" key="3">
    <source>
        <dbReference type="ARBA" id="ARBA00022741"/>
    </source>
</evidence>
<evidence type="ECO:0000313" key="11">
    <source>
        <dbReference type="Proteomes" id="UP001207228"/>
    </source>
</evidence>
<feature type="transmembrane region" description="Helical" evidence="7">
    <location>
        <begin position="163"/>
        <end position="181"/>
    </location>
</feature>
<evidence type="ECO:0000313" key="10">
    <source>
        <dbReference type="EMBL" id="MCX2739970.1"/>
    </source>
</evidence>
<dbReference type="PROSITE" id="PS00211">
    <property type="entry name" value="ABC_TRANSPORTER_1"/>
    <property type="match status" value="1"/>
</dbReference>
<dbReference type="InterPro" id="IPR003439">
    <property type="entry name" value="ABC_transporter-like_ATP-bd"/>
</dbReference>
<feature type="transmembrane region" description="Helical" evidence="7">
    <location>
        <begin position="187"/>
        <end position="206"/>
    </location>
</feature>
<comment type="caution">
    <text evidence="10">The sequence shown here is derived from an EMBL/GenBank/DDBJ whole genome shotgun (WGS) entry which is preliminary data.</text>
</comment>
<evidence type="ECO:0000256" key="4">
    <source>
        <dbReference type="ARBA" id="ARBA00022840"/>
    </source>
</evidence>
<dbReference type="GO" id="GO:0005524">
    <property type="term" value="F:ATP binding"/>
    <property type="evidence" value="ECO:0007669"/>
    <property type="project" value="UniProtKB-KW"/>
</dbReference>
<name>A0ABT3RDY2_9BACT</name>
<protein>
    <submittedName>
        <fullName evidence="10">ABC transporter ATP-binding protein</fullName>
    </submittedName>
</protein>
<evidence type="ECO:0000256" key="1">
    <source>
        <dbReference type="ARBA" id="ARBA00004651"/>
    </source>
</evidence>
<dbReference type="EMBL" id="JAPFQO010000005">
    <property type="protein sequence ID" value="MCX2739970.1"/>
    <property type="molecule type" value="Genomic_DNA"/>
</dbReference>
<keyword evidence="11" id="KW-1185">Reference proteome</keyword>
<dbReference type="SUPFAM" id="SSF90123">
    <property type="entry name" value="ABC transporter transmembrane region"/>
    <property type="match status" value="1"/>
</dbReference>
<dbReference type="PROSITE" id="PS50929">
    <property type="entry name" value="ABC_TM1F"/>
    <property type="match status" value="1"/>
</dbReference>
<dbReference type="PROSITE" id="PS50893">
    <property type="entry name" value="ABC_TRANSPORTER_2"/>
    <property type="match status" value="1"/>
</dbReference>
<keyword evidence="4 10" id="KW-0067">ATP-binding</keyword>
<dbReference type="InterPro" id="IPR027417">
    <property type="entry name" value="P-loop_NTPase"/>
</dbReference>
<feature type="domain" description="ABC transmembrane type-1" evidence="9">
    <location>
        <begin position="27"/>
        <end position="327"/>
    </location>
</feature>
<evidence type="ECO:0000256" key="2">
    <source>
        <dbReference type="ARBA" id="ARBA00022692"/>
    </source>
</evidence>
<evidence type="ECO:0000259" key="9">
    <source>
        <dbReference type="PROSITE" id="PS50929"/>
    </source>
</evidence>
<feature type="transmembrane region" description="Helical" evidence="7">
    <location>
        <begin position="26"/>
        <end position="48"/>
    </location>
</feature>
<gene>
    <name evidence="10" type="ORF">OO017_08445</name>
</gene>
<dbReference type="SMART" id="SM00382">
    <property type="entry name" value="AAA"/>
    <property type="match status" value="1"/>
</dbReference>
<keyword evidence="2 7" id="KW-0812">Transmembrane</keyword>
<evidence type="ECO:0000256" key="6">
    <source>
        <dbReference type="ARBA" id="ARBA00023136"/>
    </source>
</evidence>
<dbReference type="InterPro" id="IPR011527">
    <property type="entry name" value="ABC1_TM_dom"/>
</dbReference>
<evidence type="ECO:0000259" key="8">
    <source>
        <dbReference type="PROSITE" id="PS50893"/>
    </source>
</evidence>
<feature type="transmembrane region" description="Helical" evidence="7">
    <location>
        <begin position="76"/>
        <end position="98"/>
    </location>
</feature>
<dbReference type="Gene3D" id="1.20.1560.10">
    <property type="entry name" value="ABC transporter type 1, transmembrane domain"/>
    <property type="match status" value="1"/>
</dbReference>
<dbReference type="SUPFAM" id="SSF52540">
    <property type="entry name" value="P-loop containing nucleoside triphosphate hydrolases"/>
    <property type="match status" value="1"/>
</dbReference>
<keyword evidence="5 7" id="KW-1133">Transmembrane helix</keyword>
<accession>A0ABT3RDY2</accession>
<dbReference type="InterPro" id="IPR036640">
    <property type="entry name" value="ABC1_TM_sf"/>
</dbReference>
<dbReference type="InterPro" id="IPR017871">
    <property type="entry name" value="ABC_transporter-like_CS"/>
</dbReference>
<dbReference type="Pfam" id="PF00005">
    <property type="entry name" value="ABC_tran"/>
    <property type="match status" value="1"/>
</dbReference>
<comment type="subcellular location">
    <subcellularLocation>
        <location evidence="1">Cell membrane</location>
        <topology evidence="1">Multi-pass membrane protein</topology>
    </subcellularLocation>
</comment>
<dbReference type="RefSeq" id="WP_266052037.1">
    <property type="nucleotide sequence ID" value="NZ_JAPFQO010000005.1"/>
</dbReference>
<organism evidence="10 11">
    <name type="scientific">Pontibacter anaerobius</name>
    <dbReference type="NCBI Taxonomy" id="2993940"/>
    <lineage>
        <taxon>Bacteria</taxon>
        <taxon>Pseudomonadati</taxon>
        <taxon>Bacteroidota</taxon>
        <taxon>Cytophagia</taxon>
        <taxon>Cytophagales</taxon>
        <taxon>Hymenobacteraceae</taxon>
        <taxon>Pontibacter</taxon>
    </lineage>
</organism>
<evidence type="ECO:0000256" key="7">
    <source>
        <dbReference type="SAM" id="Phobius"/>
    </source>
</evidence>
<keyword evidence="3" id="KW-0547">Nucleotide-binding</keyword>
<sequence>MDKIKQLLKSNFGSFTYFYSYLGNRIFVSVGLSLLVGVLDGFGLAMFLPLLQMISGSPDEVQSEQMGNLSFLVDGLQYFGFSLTLPTILIVIFIFFTLKGGFKFIEGFYKVILQQKFIRQIRFSNIDLLSGYQYNSFVRSDSGRIQNTITGEVDRLLLAYRSYFTAFQYGILVLVYTSLAFLANPQFAVLVAIGGGLTNVMFKKVYYTTKKLSRNLTNENHAFQGLLIQEVHNFKYLKASGLIGKFGQKLKSSIKSIEELQRRIGVLAALLSSMREPLVMLVVVIVILVQVNIFSHNLGVLILSLLFFYRSLTFLMGLQNFWNTFLSVSGSLENMDEFNKELFQDQEQNGRTKIESFREVINLRNLSFSYGRNLILKNVSLSIYKNEAIALVGESGSGKTTLMNLLCGLLKAEKGDLLVDGIEMHEIDMKSFQNRVGYITQEPVIFSDTVFNNVTFWASPTEENLKRFNEALEMASIADFVKGLPEKENSLLGNNGVLISGGQKQRISIARELYKEIDILFMDEATSALDSETEKSIQQNIEKLKGKYTIVIIAHRLSTIKNVDRIIYLNRGEIEDEGDFESLKFSSTSFNKMVNLQEF</sequence>
<keyword evidence="6 7" id="KW-0472">Membrane</keyword>
<dbReference type="InterPro" id="IPR003593">
    <property type="entry name" value="AAA+_ATPase"/>
</dbReference>
<feature type="transmembrane region" description="Helical" evidence="7">
    <location>
        <begin position="278"/>
        <end position="309"/>
    </location>
</feature>
<dbReference type="InterPro" id="IPR039421">
    <property type="entry name" value="Type_1_exporter"/>
</dbReference>
<proteinExistence type="predicted"/>
<feature type="domain" description="ABC transporter" evidence="8">
    <location>
        <begin position="361"/>
        <end position="596"/>
    </location>
</feature>
<evidence type="ECO:0000256" key="5">
    <source>
        <dbReference type="ARBA" id="ARBA00022989"/>
    </source>
</evidence>
<reference evidence="10 11" key="1">
    <citation type="submission" date="2022-11" db="EMBL/GenBank/DDBJ databases">
        <title>The characterization of three novel Bacteroidetes species and genomic analysis of their roles in tidal elemental geochemical cycles.</title>
        <authorList>
            <person name="Ma K.-J."/>
        </authorList>
    </citation>
    <scope>NUCLEOTIDE SEQUENCE [LARGE SCALE GENOMIC DNA]</scope>
    <source>
        <strain evidence="10 11">M82</strain>
    </source>
</reference>
<dbReference type="PANTHER" id="PTHR24221">
    <property type="entry name" value="ATP-BINDING CASSETTE SUB-FAMILY B"/>
    <property type="match status" value="1"/>
</dbReference>
<dbReference type="Gene3D" id="3.40.50.300">
    <property type="entry name" value="P-loop containing nucleotide triphosphate hydrolases"/>
    <property type="match status" value="1"/>
</dbReference>
<dbReference type="Proteomes" id="UP001207228">
    <property type="component" value="Unassembled WGS sequence"/>
</dbReference>
<dbReference type="PANTHER" id="PTHR24221:SF653">
    <property type="entry name" value="TRANSPORT ATP-BINDING PROTEIN CYDC"/>
    <property type="match status" value="1"/>
</dbReference>